<feature type="region of interest" description="Disordered" evidence="1">
    <location>
        <begin position="128"/>
        <end position="230"/>
    </location>
</feature>
<dbReference type="Proteomes" id="UP000053825">
    <property type="component" value="Unassembled WGS sequence"/>
</dbReference>
<feature type="compositionally biased region" description="Basic and acidic residues" evidence="1">
    <location>
        <begin position="128"/>
        <end position="139"/>
    </location>
</feature>
<organism evidence="2 3">
    <name type="scientific">Habropoda laboriosa</name>
    <dbReference type="NCBI Taxonomy" id="597456"/>
    <lineage>
        <taxon>Eukaryota</taxon>
        <taxon>Metazoa</taxon>
        <taxon>Ecdysozoa</taxon>
        <taxon>Arthropoda</taxon>
        <taxon>Hexapoda</taxon>
        <taxon>Insecta</taxon>
        <taxon>Pterygota</taxon>
        <taxon>Neoptera</taxon>
        <taxon>Endopterygota</taxon>
        <taxon>Hymenoptera</taxon>
        <taxon>Apocrita</taxon>
        <taxon>Aculeata</taxon>
        <taxon>Apoidea</taxon>
        <taxon>Anthophila</taxon>
        <taxon>Apidae</taxon>
        <taxon>Habropoda</taxon>
    </lineage>
</organism>
<evidence type="ECO:0000313" key="2">
    <source>
        <dbReference type="EMBL" id="KOC66428.1"/>
    </source>
</evidence>
<feature type="compositionally biased region" description="Basic and acidic residues" evidence="1">
    <location>
        <begin position="219"/>
        <end position="230"/>
    </location>
</feature>
<accession>A0A0L7R6F3</accession>
<gene>
    <name evidence="2" type="ORF">WH47_08821</name>
</gene>
<sequence length="230" mass="26302">MSALEARFYLEERNNAGSYGRLGNRGVGNQRLLASRCLVETIEMYRVPICYEIAVHCGLHKTVVTLEFFVEEWHRRDPSTVEGFWCRWVDRAAEAILGIGSPFEGCRSPSYILVITVISVAIGHRRQEERRSVDKEVEPTQRPPLIGNQSNKRRGRTDGQTDIRGAEKPKRHRLDTQSQTATSCIARGHNYVESRNGGGEEEEEEEEEEEKEEEEEEEGKSWSRSEGPHN</sequence>
<proteinExistence type="predicted"/>
<reference evidence="2 3" key="1">
    <citation type="submission" date="2015-07" db="EMBL/GenBank/DDBJ databases">
        <title>The genome of Habropoda laboriosa.</title>
        <authorList>
            <person name="Pan H."/>
            <person name="Kapheim K."/>
        </authorList>
    </citation>
    <scope>NUCLEOTIDE SEQUENCE [LARGE SCALE GENOMIC DNA]</scope>
    <source>
        <strain evidence="2">0110345459</strain>
    </source>
</reference>
<evidence type="ECO:0000313" key="3">
    <source>
        <dbReference type="Proteomes" id="UP000053825"/>
    </source>
</evidence>
<name>A0A0L7R6F3_9HYME</name>
<keyword evidence="3" id="KW-1185">Reference proteome</keyword>
<dbReference type="EMBL" id="KQ414646">
    <property type="protein sequence ID" value="KOC66428.1"/>
    <property type="molecule type" value="Genomic_DNA"/>
</dbReference>
<feature type="compositionally biased region" description="Basic and acidic residues" evidence="1">
    <location>
        <begin position="156"/>
        <end position="168"/>
    </location>
</feature>
<dbReference type="AlphaFoldDB" id="A0A0L7R6F3"/>
<feature type="compositionally biased region" description="Acidic residues" evidence="1">
    <location>
        <begin position="199"/>
        <end position="218"/>
    </location>
</feature>
<evidence type="ECO:0000256" key="1">
    <source>
        <dbReference type="SAM" id="MobiDB-lite"/>
    </source>
</evidence>
<protein>
    <submittedName>
        <fullName evidence="2">Uncharacterized protein</fullName>
    </submittedName>
</protein>